<dbReference type="EMBL" id="AZFA01000002">
    <property type="protein sequence ID" value="KRL68296.1"/>
    <property type="molecule type" value="Genomic_DNA"/>
</dbReference>
<dbReference type="PATRIC" id="fig|1423815.3.peg.1058"/>
<proteinExistence type="predicted"/>
<evidence type="ECO:0000313" key="1">
    <source>
        <dbReference type="EMBL" id="KRL68296.1"/>
    </source>
</evidence>
<evidence type="ECO:0000313" key="2">
    <source>
        <dbReference type="Proteomes" id="UP000051647"/>
    </source>
</evidence>
<gene>
    <name evidence="1" type="ORF">FC27_GL001038</name>
</gene>
<protein>
    <submittedName>
        <fullName evidence="1">TetR family transcriptional regulator</fullName>
    </submittedName>
</protein>
<dbReference type="Proteomes" id="UP000051647">
    <property type="component" value="Unassembled WGS sequence"/>
</dbReference>
<organism evidence="1 2">
    <name type="scientific">Companilactobacillus versmoldensis DSM 14857 = KCTC 3814</name>
    <dbReference type="NCBI Taxonomy" id="1423815"/>
    <lineage>
        <taxon>Bacteria</taxon>
        <taxon>Bacillati</taxon>
        <taxon>Bacillota</taxon>
        <taxon>Bacilli</taxon>
        <taxon>Lactobacillales</taxon>
        <taxon>Lactobacillaceae</taxon>
        <taxon>Companilactobacillus</taxon>
    </lineage>
</organism>
<keyword evidence="2" id="KW-1185">Reference proteome</keyword>
<name>A0A0R1SQ41_9LACO</name>
<comment type="caution">
    <text evidence="1">The sequence shown here is derived from an EMBL/GenBank/DDBJ whole genome shotgun (WGS) entry which is preliminary data.</text>
</comment>
<dbReference type="OrthoDB" id="9812993at2"/>
<reference evidence="1 2" key="1">
    <citation type="journal article" date="2015" name="Genome Announc.">
        <title>Expanding the biotechnology potential of lactobacilli through comparative genomics of 213 strains and associated genera.</title>
        <authorList>
            <person name="Sun Z."/>
            <person name="Harris H.M."/>
            <person name="McCann A."/>
            <person name="Guo C."/>
            <person name="Argimon S."/>
            <person name="Zhang W."/>
            <person name="Yang X."/>
            <person name="Jeffery I.B."/>
            <person name="Cooney J.C."/>
            <person name="Kagawa T.F."/>
            <person name="Liu W."/>
            <person name="Song Y."/>
            <person name="Salvetti E."/>
            <person name="Wrobel A."/>
            <person name="Rasinkangas P."/>
            <person name="Parkhill J."/>
            <person name="Rea M.C."/>
            <person name="O'Sullivan O."/>
            <person name="Ritari J."/>
            <person name="Douillard F.P."/>
            <person name="Paul Ross R."/>
            <person name="Yang R."/>
            <person name="Briner A.E."/>
            <person name="Felis G.E."/>
            <person name="de Vos W.M."/>
            <person name="Barrangou R."/>
            <person name="Klaenhammer T.R."/>
            <person name="Caufield P.W."/>
            <person name="Cui Y."/>
            <person name="Zhang H."/>
            <person name="O'Toole P.W."/>
        </authorList>
    </citation>
    <scope>NUCLEOTIDE SEQUENCE [LARGE SCALE GENOMIC DNA]</scope>
    <source>
        <strain evidence="1 2">DSM 14857</strain>
    </source>
</reference>
<dbReference type="AlphaFoldDB" id="A0A0R1SQ41"/>
<accession>A0A0R1SQ41</accession>
<dbReference type="STRING" id="1423815.FC27_GL001038"/>
<sequence length="80" mass="9216">MIAKQNINTYEDSLIYSTLTVLIDKWSEEDLIKDGMTKERILSLFNSLTVLDFHQKDIKTEDYPQLLDDLIAGILAVILK</sequence>